<comment type="catalytic activity">
    <reaction evidence="1 6">
        <text>5-dehydro-4-deoxy-D-glucuronate = 3-deoxy-D-glycero-2,5-hexodiulosonate</text>
        <dbReference type="Rhea" id="RHEA:23896"/>
        <dbReference type="ChEBI" id="CHEBI:17117"/>
        <dbReference type="ChEBI" id="CHEBI:29071"/>
        <dbReference type="EC" id="5.3.1.17"/>
    </reaction>
</comment>
<evidence type="ECO:0000313" key="9">
    <source>
        <dbReference type="Proteomes" id="UP001200470"/>
    </source>
</evidence>
<dbReference type="InterPro" id="IPR011051">
    <property type="entry name" value="RmlC_Cupin_sf"/>
</dbReference>
<evidence type="ECO:0000256" key="5">
    <source>
        <dbReference type="ARBA" id="ARBA00023235"/>
    </source>
</evidence>
<feature type="binding site" evidence="6">
    <location>
        <position position="247"/>
    </location>
    <ligand>
        <name>Zn(2+)</name>
        <dbReference type="ChEBI" id="CHEBI:29105"/>
    </ligand>
</feature>
<dbReference type="HAMAP" id="MF_00687">
    <property type="entry name" value="KduI"/>
    <property type="match status" value="1"/>
</dbReference>
<dbReference type="EMBL" id="JADYTN010000016">
    <property type="protein sequence ID" value="MCF2564060.1"/>
    <property type="molecule type" value="Genomic_DNA"/>
</dbReference>
<comment type="pathway">
    <text evidence="6">Glycan metabolism; pectin degradation; 2-dehydro-3-deoxy-D-gluconate from pectin: step 4/5.</text>
</comment>
<evidence type="ECO:0000313" key="8">
    <source>
        <dbReference type="EMBL" id="MCF2564060.1"/>
    </source>
</evidence>
<comment type="cofactor">
    <cofactor evidence="6">
        <name>Zn(2+)</name>
        <dbReference type="ChEBI" id="CHEBI:29105"/>
    </cofactor>
    <text evidence="6">Binds 1 zinc ion per subunit.</text>
</comment>
<keyword evidence="7" id="KW-0732">Signal</keyword>
<proteinExistence type="inferred from homology"/>
<evidence type="ECO:0000256" key="3">
    <source>
        <dbReference type="ARBA" id="ARBA00022723"/>
    </source>
</evidence>
<dbReference type="Pfam" id="PF04962">
    <property type="entry name" value="KduI"/>
    <property type="match status" value="1"/>
</dbReference>
<name>A0ABS9CG45_9BACT</name>
<comment type="caution">
    <text evidence="8">The sequence shown here is derived from an EMBL/GenBank/DDBJ whole genome shotgun (WGS) entry which is preliminary data.</text>
</comment>
<dbReference type="PANTHER" id="PTHR38461:SF1">
    <property type="entry name" value="4-DEOXY-L-THREO-5-HEXOSULOSE-URONATE KETOL-ISOMERASE"/>
    <property type="match status" value="1"/>
</dbReference>
<keyword evidence="3 6" id="KW-0479">Metal-binding</keyword>
<feature type="signal peptide" evidence="7">
    <location>
        <begin position="1"/>
        <end position="19"/>
    </location>
</feature>
<dbReference type="CDD" id="cd20294">
    <property type="entry name" value="cupin_KduI_N"/>
    <property type="match status" value="1"/>
</dbReference>
<keyword evidence="4 6" id="KW-0862">Zinc</keyword>
<reference evidence="8 9" key="1">
    <citation type="submission" date="2020-12" db="EMBL/GenBank/DDBJ databases">
        <title>Whole genome sequences of gut porcine anaerobes.</title>
        <authorList>
            <person name="Kubasova T."/>
            <person name="Jahodarova E."/>
            <person name="Rychlik I."/>
        </authorList>
    </citation>
    <scope>NUCLEOTIDE SEQUENCE [LARGE SCALE GENOMIC DNA]</scope>
    <source>
        <strain evidence="8 9">An925</strain>
    </source>
</reference>
<dbReference type="Proteomes" id="UP001200470">
    <property type="component" value="Unassembled WGS sequence"/>
</dbReference>
<dbReference type="PANTHER" id="PTHR38461">
    <property type="entry name" value="4-DEOXY-L-THREO-5-HEXOSULOSE-URONATE KETOL-ISOMERASE"/>
    <property type="match status" value="1"/>
</dbReference>
<dbReference type="Gene3D" id="2.60.120.10">
    <property type="entry name" value="Jelly Rolls"/>
    <property type="match status" value="1"/>
</dbReference>
<dbReference type="SUPFAM" id="SSF51182">
    <property type="entry name" value="RmlC-like cupins"/>
    <property type="match status" value="1"/>
</dbReference>
<feature type="binding site" evidence="6">
    <location>
        <position position="240"/>
    </location>
    <ligand>
        <name>Zn(2+)</name>
        <dbReference type="ChEBI" id="CHEBI:29105"/>
    </ligand>
</feature>
<keyword evidence="9" id="KW-1185">Reference proteome</keyword>
<sequence length="322" mass="35848">MKKILMTTAICLAAISVNAQCKHKGYEVKAENSYTNYCVRQASNPRDAKSYDTQRLRNEYLIEKIMAPGEVNWTYTTIDRFLVGGAMPTDTPLKLTSIEPLYVDLSKSDNGRNLLDNREIGIINVGGDGSVTVDGKRYDLAFQEAIYVGKGVKEIIVASKNAQNPAKFYMNSACAHQSYPTKKVSLKDAKNIIAGSAAESNDRVIHQMILNGVAGVRTCQLQMGITELKSGSVWNTMPAHTHLKRMEVYFYFKVPEGQSVCHIMGEPQETRLIWTGNEQAVINPEWSVHCAAGTSNYTFIWGMAGENLIYNDMQVVKITELK</sequence>
<dbReference type="CDD" id="cd20491">
    <property type="entry name" value="cupin_KduI_C"/>
    <property type="match status" value="1"/>
</dbReference>
<dbReference type="InterPro" id="IPR007045">
    <property type="entry name" value="KduI"/>
</dbReference>
<dbReference type="InterPro" id="IPR014710">
    <property type="entry name" value="RmlC-like_jellyroll"/>
</dbReference>
<gene>
    <name evidence="6 8" type="primary">kduI</name>
    <name evidence="8" type="ORF">I6E12_08040</name>
</gene>
<dbReference type="NCBIfam" id="NF002091">
    <property type="entry name" value="PRK00924.1"/>
    <property type="match status" value="1"/>
</dbReference>
<organism evidence="8 9">
    <name type="scientific">Xylanibacter brevis</name>
    <dbReference type="NCBI Taxonomy" id="83231"/>
    <lineage>
        <taxon>Bacteria</taxon>
        <taxon>Pseudomonadati</taxon>
        <taxon>Bacteroidota</taxon>
        <taxon>Bacteroidia</taxon>
        <taxon>Bacteroidales</taxon>
        <taxon>Prevotellaceae</taxon>
        <taxon>Xylanibacter</taxon>
    </lineage>
</organism>
<evidence type="ECO:0000256" key="6">
    <source>
        <dbReference type="HAMAP-Rule" id="MF_00687"/>
    </source>
</evidence>
<evidence type="ECO:0000256" key="2">
    <source>
        <dbReference type="ARBA" id="ARBA00008086"/>
    </source>
</evidence>
<evidence type="ECO:0000256" key="1">
    <source>
        <dbReference type="ARBA" id="ARBA00000552"/>
    </source>
</evidence>
<evidence type="ECO:0000256" key="7">
    <source>
        <dbReference type="SAM" id="SignalP"/>
    </source>
</evidence>
<feature type="binding site" evidence="6">
    <location>
        <position position="289"/>
    </location>
    <ligand>
        <name>Zn(2+)</name>
        <dbReference type="ChEBI" id="CHEBI:29105"/>
    </ligand>
</feature>
<comment type="function">
    <text evidence="6">Catalyzes the isomerization of 5-dehydro-4-deoxy-D-glucuronate to 3-deoxy-D-glycero-2,5-hexodiulosonate.</text>
</comment>
<accession>A0ABS9CG45</accession>
<dbReference type="InterPro" id="IPR027449">
    <property type="entry name" value="KduI_N"/>
</dbReference>
<keyword evidence="5 6" id="KW-0413">Isomerase</keyword>
<dbReference type="PIRSF" id="PIRSF006625">
    <property type="entry name" value="KduI"/>
    <property type="match status" value="1"/>
</dbReference>
<evidence type="ECO:0000256" key="4">
    <source>
        <dbReference type="ARBA" id="ARBA00022833"/>
    </source>
</evidence>
<dbReference type="InterPro" id="IPR021120">
    <property type="entry name" value="KduI/IolB_isomerase"/>
</dbReference>
<feature type="chain" id="PRO_5045365749" description="4-deoxy-L-threo-5-hexosulose-uronate ketol-isomerase" evidence="7">
    <location>
        <begin position="20"/>
        <end position="322"/>
    </location>
</feature>
<comment type="similarity">
    <text evidence="2 6">Belongs to the KduI family.</text>
</comment>
<dbReference type="EC" id="5.3.1.17" evidence="6"/>
<dbReference type="Gene3D" id="2.60.120.520">
    <property type="entry name" value="pectin degrading enzyme 5-keto 4- deoxyuronate isomerase, domain 1"/>
    <property type="match status" value="1"/>
</dbReference>
<feature type="binding site" evidence="6">
    <location>
        <position position="242"/>
    </location>
    <ligand>
        <name>Zn(2+)</name>
        <dbReference type="ChEBI" id="CHEBI:29105"/>
    </ligand>
</feature>
<protein>
    <recommendedName>
        <fullName evidence="6">4-deoxy-L-threo-5-hexosulose-uronate ketol-isomerase</fullName>
        <ecNumber evidence="6">5.3.1.17</ecNumber>
    </recommendedName>
    <alternativeName>
        <fullName evidence="6">5-keto-4-deoxyuronate isomerase</fullName>
    </alternativeName>
    <alternativeName>
        <fullName evidence="6">DKI isomerase</fullName>
    </alternativeName>
</protein>
<dbReference type="GO" id="GO:0008697">
    <property type="term" value="F:4-deoxy-L-threo-5-hexosulose-uronate ketol-isomerase activity"/>
    <property type="evidence" value="ECO:0007669"/>
    <property type="project" value="UniProtKB-EC"/>
</dbReference>
<dbReference type="RefSeq" id="WP_301638201.1">
    <property type="nucleotide sequence ID" value="NZ_JADYTN010000016.1"/>
</dbReference>